<keyword evidence="1" id="KW-1133">Transmembrane helix</keyword>
<dbReference type="Proteomes" id="UP000054270">
    <property type="component" value="Unassembled WGS sequence"/>
</dbReference>
<evidence type="ECO:0000256" key="1">
    <source>
        <dbReference type="SAM" id="Phobius"/>
    </source>
</evidence>
<evidence type="ECO:0000313" key="4">
    <source>
        <dbReference type="Proteomes" id="UP000054270"/>
    </source>
</evidence>
<feature type="signal peptide" evidence="2">
    <location>
        <begin position="1"/>
        <end position="22"/>
    </location>
</feature>
<dbReference type="EMBL" id="KN817520">
    <property type="protein sequence ID" value="KJA28970.1"/>
    <property type="molecule type" value="Genomic_DNA"/>
</dbReference>
<dbReference type="AlphaFoldDB" id="A0A0D2QBC6"/>
<accession>A0A0D2QBC6</accession>
<protein>
    <submittedName>
        <fullName evidence="3">Uncharacterized protein</fullName>
    </submittedName>
</protein>
<feature type="transmembrane region" description="Helical" evidence="1">
    <location>
        <begin position="227"/>
        <end position="245"/>
    </location>
</feature>
<keyword evidence="1" id="KW-0472">Membrane</keyword>
<keyword evidence="1" id="KW-0812">Transmembrane</keyword>
<sequence>MQLLRLGARILPFLSILHSASANPFNFDAFVKDIEGFGRNAKTLADNVLAAAGGEAVVLVAGLKNAAEELHTATATWYAEQERLVANMAPGTTKEDISAQYAIALGDARAELQKTFAARPPLAEEPASGADSATDGKTKVEAWKTRLYEDVSMILDSIEDAVVEVWRIWNAPEAQTRASFGTVKPFLKTVLVLAGKFAHEHPRFFKRVILPLLMTMLIPFVPKDLAFILFDIFVFVFGVESPFTAKL</sequence>
<dbReference type="OrthoDB" id="440424at2759"/>
<proteinExistence type="predicted"/>
<name>A0A0D2QBC6_HYPSF</name>
<gene>
    <name evidence="3" type="ORF">HYPSUDRAFT_61811</name>
</gene>
<evidence type="ECO:0000313" key="3">
    <source>
        <dbReference type="EMBL" id="KJA28970.1"/>
    </source>
</evidence>
<organism evidence="3 4">
    <name type="scientific">Hypholoma sublateritium (strain FD-334 SS-4)</name>
    <dbReference type="NCBI Taxonomy" id="945553"/>
    <lineage>
        <taxon>Eukaryota</taxon>
        <taxon>Fungi</taxon>
        <taxon>Dikarya</taxon>
        <taxon>Basidiomycota</taxon>
        <taxon>Agaricomycotina</taxon>
        <taxon>Agaricomycetes</taxon>
        <taxon>Agaricomycetidae</taxon>
        <taxon>Agaricales</taxon>
        <taxon>Agaricineae</taxon>
        <taxon>Strophariaceae</taxon>
        <taxon>Hypholoma</taxon>
    </lineage>
</organism>
<keyword evidence="4" id="KW-1185">Reference proteome</keyword>
<feature type="chain" id="PRO_5002250170" evidence="2">
    <location>
        <begin position="23"/>
        <end position="247"/>
    </location>
</feature>
<keyword evidence="2" id="KW-0732">Signal</keyword>
<reference evidence="4" key="1">
    <citation type="submission" date="2014-04" db="EMBL/GenBank/DDBJ databases">
        <title>Evolutionary Origins and Diversification of the Mycorrhizal Mutualists.</title>
        <authorList>
            <consortium name="DOE Joint Genome Institute"/>
            <consortium name="Mycorrhizal Genomics Consortium"/>
            <person name="Kohler A."/>
            <person name="Kuo A."/>
            <person name="Nagy L.G."/>
            <person name="Floudas D."/>
            <person name="Copeland A."/>
            <person name="Barry K.W."/>
            <person name="Cichocki N."/>
            <person name="Veneault-Fourrey C."/>
            <person name="LaButti K."/>
            <person name="Lindquist E.A."/>
            <person name="Lipzen A."/>
            <person name="Lundell T."/>
            <person name="Morin E."/>
            <person name="Murat C."/>
            <person name="Riley R."/>
            <person name="Ohm R."/>
            <person name="Sun H."/>
            <person name="Tunlid A."/>
            <person name="Henrissat B."/>
            <person name="Grigoriev I.V."/>
            <person name="Hibbett D.S."/>
            <person name="Martin F."/>
        </authorList>
    </citation>
    <scope>NUCLEOTIDE SEQUENCE [LARGE SCALE GENOMIC DNA]</scope>
    <source>
        <strain evidence="4">FD-334 SS-4</strain>
    </source>
</reference>
<evidence type="ECO:0000256" key="2">
    <source>
        <dbReference type="SAM" id="SignalP"/>
    </source>
</evidence>